<sequence length="117" mass="13199">MATRQFPRFFLRFNPIHTDTTNPFLLPSSSSSSSFSSSSSSSSSSLRTSTEAVMAHQFDRSGSPRFCCILKRRLLDRTALDNRSLANRSSGWLKGTWRIAFLLVSPEQRIMEAAAFW</sequence>
<comment type="caution">
    <text evidence="1">The sequence shown here is derived from an EMBL/GenBank/DDBJ whole genome shotgun (WGS) entry which is preliminary data.</text>
</comment>
<proteinExistence type="predicted"/>
<dbReference type="AlphaFoldDB" id="A0AAV6N1H7"/>
<organism evidence="1 2">
    <name type="scientific">Cucurbita argyrosperma subsp. sororia</name>
    <dbReference type="NCBI Taxonomy" id="37648"/>
    <lineage>
        <taxon>Eukaryota</taxon>
        <taxon>Viridiplantae</taxon>
        <taxon>Streptophyta</taxon>
        <taxon>Embryophyta</taxon>
        <taxon>Tracheophyta</taxon>
        <taxon>Spermatophyta</taxon>
        <taxon>Magnoliopsida</taxon>
        <taxon>eudicotyledons</taxon>
        <taxon>Gunneridae</taxon>
        <taxon>Pentapetalae</taxon>
        <taxon>rosids</taxon>
        <taxon>fabids</taxon>
        <taxon>Cucurbitales</taxon>
        <taxon>Cucurbitaceae</taxon>
        <taxon>Cucurbiteae</taxon>
        <taxon>Cucurbita</taxon>
    </lineage>
</organism>
<dbReference type="EMBL" id="JAGKQH010000010">
    <property type="protein sequence ID" value="KAG6589582.1"/>
    <property type="molecule type" value="Genomic_DNA"/>
</dbReference>
<name>A0AAV6N1H7_9ROSI</name>
<accession>A0AAV6N1H7</accession>
<keyword evidence="2" id="KW-1185">Reference proteome</keyword>
<feature type="non-terminal residue" evidence="1">
    <location>
        <position position="1"/>
    </location>
</feature>
<reference evidence="1 2" key="1">
    <citation type="journal article" date="2021" name="Hortic Res">
        <title>The domestication of Cucurbita argyrosperma as revealed by the genome of its wild relative.</title>
        <authorList>
            <person name="Barrera-Redondo J."/>
            <person name="Sanchez-de la Vega G."/>
            <person name="Aguirre-Liguori J.A."/>
            <person name="Castellanos-Morales G."/>
            <person name="Gutierrez-Guerrero Y.T."/>
            <person name="Aguirre-Dugua X."/>
            <person name="Aguirre-Planter E."/>
            <person name="Tenaillon M.I."/>
            <person name="Lira-Saade R."/>
            <person name="Eguiarte L.E."/>
        </authorList>
    </citation>
    <scope>NUCLEOTIDE SEQUENCE [LARGE SCALE GENOMIC DNA]</scope>
    <source>
        <strain evidence="1">JBR-2021</strain>
    </source>
</reference>
<gene>
    <name evidence="1" type="ORF">SDJN03_15005</name>
</gene>
<protein>
    <submittedName>
        <fullName evidence="1">Uncharacterized protein</fullName>
    </submittedName>
</protein>
<dbReference type="Proteomes" id="UP000685013">
    <property type="component" value="Chromosome 10"/>
</dbReference>
<evidence type="ECO:0000313" key="1">
    <source>
        <dbReference type="EMBL" id="KAG6589582.1"/>
    </source>
</evidence>
<evidence type="ECO:0000313" key="2">
    <source>
        <dbReference type="Proteomes" id="UP000685013"/>
    </source>
</evidence>